<accession>A0A1E5GJN1</accession>
<dbReference type="RefSeq" id="WP_069663603.1">
    <property type="nucleotide sequence ID" value="NZ_JBHUJJ010000001.1"/>
</dbReference>
<evidence type="ECO:0000313" key="2">
    <source>
        <dbReference type="Proteomes" id="UP000095094"/>
    </source>
</evidence>
<organism evidence="1 2">
    <name type="scientific">Enterococcus termitis</name>
    <dbReference type="NCBI Taxonomy" id="332950"/>
    <lineage>
        <taxon>Bacteria</taxon>
        <taxon>Bacillati</taxon>
        <taxon>Bacillota</taxon>
        <taxon>Bacilli</taxon>
        <taxon>Lactobacillales</taxon>
        <taxon>Enterococcaceae</taxon>
        <taxon>Enterococcus</taxon>
    </lineage>
</organism>
<dbReference type="EMBL" id="MIJY01000023">
    <property type="protein sequence ID" value="OEG12902.1"/>
    <property type="molecule type" value="Genomic_DNA"/>
</dbReference>
<protein>
    <submittedName>
        <fullName evidence="1">Uncharacterized protein</fullName>
    </submittedName>
</protein>
<dbReference type="Proteomes" id="UP000095094">
    <property type="component" value="Unassembled WGS sequence"/>
</dbReference>
<gene>
    <name evidence="1" type="ORF">BCR25_05265</name>
</gene>
<name>A0A1E5GJN1_9ENTE</name>
<reference evidence="2" key="1">
    <citation type="submission" date="2016-09" db="EMBL/GenBank/DDBJ databases">
        <authorList>
            <person name="Gulvik C.A."/>
        </authorList>
    </citation>
    <scope>NUCLEOTIDE SEQUENCE [LARGE SCALE GENOMIC DNA]</scope>
    <source>
        <strain evidence="2">LMG 8895</strain>
    </source>
</reference>
<comment type="caution">
    <text evidence="1">The sequence shown here is derived from an EMBL/GenBank/DDBJ whole genome shotgun (WGS) entry which is preliminary data.</text>
</comment>
<proteinExistence type="predicted"/>
<sequence length="64" mass="7515">MIENPFKKQIEDLRVGTISEIIVDPKDFPAFREVWKNLPDRMSIVGEAGLNGRIIYRHMKEENE</sequence>
<dbReference type="PATRIC" id="fig|332950.4.peg.2495"/>
<evidence type="ECO:0000313" key="1">
    <source>
        <dbReference type="EMBL" id="OEG12902.1"/>
    </source>
</evidence>
<dbReference type="OrthoDB" id="2146345at2"/>
<dbReference type="AlphaFoldDB" id="A0A1E5GJN1"/>
<keyword evidence="2" id="KW-1185">Reference proteome</keyword>